<evidence type="ECO:0000256" key="9">
    <source>
        <dbReference type="ARBA" id="ARBA00023002"/>
    </source>
</evidence>
<protein>
    <submittedName>
        <fullName evidence="13">2-octaprenyl-3-methyl-6-methoxy-1,4-benzoquinol hydroxylase</fullName>
        <ecNumber evidence="13">1.14.13.-</ecNumber>
    </submittedName>
</protein>
<dbReference type="EC" id="1.14.13.-" evidence="13"/>
<proteinExistence type="inferred from homology"/>
<comment type="similarity">
    <text evidence="4">Belongs to the UbiH/COQ6 family.</text>
</comment>
<dbReference type="GO" id="GO:0005737">
    <property type="term" value="C:cytoplasm"/>
    <property type="evidence" value="ECO:0007669"/>
    <property type="project" value="UniProtKB-SubCell"/>
</dbReference>
<evidence type="ECO:0000313" key="14">
    <source>
        <dbReference type="Proteomes" id="UP000215134"/>
    </source>
</evidence>
<dbReference type="GO" id="GO:0110142">
    <property type="term" value="C:ubiquinone biosynthesis complex"/>
    <property type="evidence" value="ECO:0007669"/>
    <property type="project" value="UniProtKB-ARBA"/>
</dbReference>
<dbReference type="Gene3D" id="3.50.50.60">
    <property type="entry name" value="FAD/NAD(P)-binding domain"/>
    <property type="match status" value="2"/>
</dbReference>
<dbReference type="AlphaFoldDB" id="A0A240BJK1"/>
<sequence>MPGGMAIIHKENIANMKTSLERYDAVVVGGGMVGAAAALGLAQAGWTVALLEHQAPQAFDAQSPPDLRISAIGCTSVGLLKQLGAWPAVQAMRMAPYRRLETWEWESSRVAFDAASLGLPELGFMVENRVLQLALWQRLQQCPNLTLRCPARLQSLQRVDEHWQLTLDGAETLEARLVVGADGAQSQVRKLAAIGTNGWQYRQSCMLITVDTGAPQQDVTWQRFFPSGPRAFLPLYDQWASLVWYDSPQRIRQLQAMPPAQLEREIAAAFPARLGPVKVHAAGSFPLARRHAQRYVLPGLALVGDAAHTINPLAGQGVNLGYRDVDALLNVLSEAREQGEDGSSESVLLRYQRRRRTDNLLMQSGMDLFYTAFSNNLAPLSVARNFALMAAQRAGKLKEHALKYALGL</sequence>
<dbReference type="NCBIfam" id="TIGR01988">
    <property type="entry name" value="Ubi-OHases"/>
    <property type="match status" value="1"/>
</dbReference>
<evidence type="ECO:0000256" key="2">
    <source>
        <dbReference type="ARBA" id="ARBA00004496"/>
    </source>
</evidence>
<comment type="cofactor">
    <cofactor evidence="1">
        <name>FAD</name>
        <dbReference type="ChEBI" id="CHEBI:57692"/>
    </cofactor>
</comment>
<evidence type="ECO:0000256" key="1">
    <source>
        <dbReference type="ARBA" id="ARBA00001974"/>
    </source>
</evidence>
<evidence type="ECO:0000313" key="13">
    <source>
        <dbReference type="EMBL" id="SNV95825.1"/>
    </source>
</evidence>
<evidence type="ECO:0000256" key="7">
    <source>
        <dbReference type="ARBA" id="ARBA00022688"/>
    </source>
</evidence>
<dbReference type="GO" id="GO:0071949">
    <property type="term" value="F:FAD binding"/>
    <property type="evidence" value="ECO:0007669"/>
    <property type="project" value="InterPro"/>
</dbReference>
<keyword evidence="14" id="KW-1185">Reference proteome</keyword>
<dbReference type="GO" id="GO:0008682">
    <property type="term" value="F:3-demethoxyubiquinol 3-hydroxylase activity"/>
    <property type="evidence" value="ECO:0007669"/>
    <property type="project" value="TreeGrafter"/>
</dbReference>
<feature type="domain" description="FAD-binding" evidence="12">
    <location>
        <begin position="23"/>
        <end position="356"/>
    </location>
</feature>
<dbReference type="PRINTS" id="PR00420">
    <property type="entry name" value="RNGMNOXGNASE"/>
</dbReference>
<dbReference type="PANTHER" id="PTHR43876:SF10">
    <property type="entry name" value="3-DEMETHOXYUBIQUINOL 3-HYDROXYLASE"/>
    <property type="match status" value="1"/>
</dbReference>
<keyword evidence="5" id="KW-0963">Cytoplasm</keyword>
<evidence type="ECO:0000256" key="11">
    <source>
        <dbReference type="ARBA" id="ARBA00065734"/>
    </source>
</evidence>
<evidence type="ECO:0000256" key="10">
    <source>
        <dbReference type="ARBA" id="ARBA00023033"/>
    </source>
</evidence>
<evidence type="ECO:0000259" key="12">
    <source>
        <dbReference type="Pfam" id="PF01494"/>
    </source>
</evidence>
<dbReference type="EMBL" id="LT906479">
    <property type="protein sequence ID" value="SNV95825.1"/>
    <property type="molecule type" value="Genomic_DNA"/>
</dbReference>
<accession>A0A240BJK1</accession>
<dbReference type="InterPro" id="IPR051205">
    <property type="entry name" value="UbiH/COQ6_monooxygenase"/>
</dbReference>
<dbReference type="FunFam" id="3.50.50.60:FF:000048">
    <property type="entry name" value="2-octaprenyl-3-methyl-6-methoxy-1,4-benzoquinol hydroxylase"/>
    <property type="match status" value="1"/>
</dbReference>
<dbReference type="KEGG" id="sfj:SAMEA4384070_1270"/>
<dbReference type="GO" id="GO:0006744">
    <property type="term" value="P:ubiquinone biosynthetic process"/>
    <property type="evidence" value="ECO:0007669"/>
    <property type="project" value="UniProtKB-UniPathway"/>
</dbReference>
<dbReference type="InterPro" id="IPR010971">
    <property type="entry name" value="UbiH/COQ6"/>
</dbReference>
<keyword evidence="8" id="KW-0274">FAD</keyword>
<keyword evidence="10" id="KW-0503">Monooxygenase</keyword>
<keyword evidence="7" id="KW-0831">Ubiquinone biosynthesis</keyword>
<evidence type="ECO:0000256" key="4">
    <source>
        <dbReference type="ARBA" id="ARBA00005349"/>
    </source>
</evidence>
<comment type="subunit">
    <text evidence="11">Component of the Ubi complex metabolon, which regroups five ubiquinone biosynthesis proteins (UbiE, UbiF, UbiG, UbiH and UbiI) and two accessory factors (UbiK and the lipid-binding protein UbiJ).</text>
</comment>
<dbReference type="Proteomes" id="UP000215134">
    <property type="component" value="Chromosome 1"/>
</dbReference>
<organism evidence="13 14">
    <name type="scientific">Serratia ficaria</name>
    <dbReference type="NCBI Taxonomy" id="61651"/>
    <lineage>
        <taxon>Bacteria</taxon>
        <taxon>Pseudomonadati</taxon>
        <taxon>Pseudomonadota</taxon>
        <taxon>Gammaproteobacteria</taxon>
        <taxon>Enterobacterales</taxon>
        <taxon>Yersiniaceae</taxon>
        <taxon>Serratia</taxon>
    </lineage>
</organism>
<dbReference type="STRING" id="1411141.GCA_001590885_03806"/>
<evidence type="ECO:0000256" key="8">
    <source>
        <dbReference type="ARBA" id="ARBA00022827"/>
    </source>
</evidence>
<comment type="subcellular location">
    <subcellularLocation>
        <location evidence="2">Cytoplasm</location>
    </subcellularLocation>
</comment>
<comment type="pathway">
    <text evidence="3">Cofactor biosynthesis; ubiquinone biosynthesis.</text>
</comment>
<dbReference type="NCBIfam" id="NF005951">
    <property type="entry name" value="PRK08020.1"/>
    <property type="match status" value="1"/>
</dbReference>
<evidence type="ECO:0000256" key="5">
    <source>
        <dbReference type="ARBA" id="ARBA00022490"/>
    </source>
</evidence>
<keyword evidence="9 13" id="KW-0560">Oxidoreductase</keyword>
<dbReference type="SUPFAM" id="SSF51905">
    <property type="entry name" value="FAD/NAD(P)-binding domain"/>
    <property type="match status" value="1"/>
</dbReference>
<dbReference type="InterPro" id="IPR002938">
    <property type="entry name" value="FAD-bd"/>
</dbReference>
<keyword evidence="6" id="KW-0285">Flavoprotein</keyword>
<dbReference type="InterPro" id="IPR036188">
    <property type="entry name" value="FAD/NAD-bd_sf"/>
</dbReference>
<reference evidence="13 14" key="1">
    <citation type="submission" date="2017-06" db="EMBL/GenBank/DDBJ databases">
        <authorList>
            <consortium name="Pathogen Informatics"/>
        </authorList>
    </citation>
    <scope>NUCLEOTIDE SEQUENCE [LARGE SCALE GENOMIC DNA]</scope>
    <source>
        <strain evidence="13 14">NCTC12148</strain>
    </source>
</reference>
<name>A0A240BJK1_SERFI</name>
<gene>
    <name evidence="13" type="primary">ubiF_1</name>
    <name evidence="13" type="ORF">SAMEA4384070_01270</name>
</gene>
<dbReference type="UniPathway" id="UPA00232"/>
<evidence type="ECO:0000256" key="6">
    <source>
        <dbReference type="ARBA" id="ARBA00022630"/>
    </source>
</evidence>
<dbReference type="FunFam" id="3.50.50.60:FF:000021">
    <property type="entry name" value="Ubiquinone biosynthesis monooxygenase COQ6"/>
    <property type="match status" value="1"/>
</dbReference>
<evidence type="ECO:0000256" key="3">
    <source>
        <dbReference type="ARBA" id="ARBA00004749"/>
    </source>
</evidence>
<dbReference type="PANTHER" id="PTHR43876">
    <property type="entry name" value="UBIQUINONE BIOSYNTHESIS MONOOXYGENASE COQ6, MITOCHONDRIAL"/>
    <property type="match status" value="1"/>
</dbReference>
<dbReference type="Pfam" id="PF01494">
    <property type="entry name" value="FAD_binding_3"/>
    <property type="match status" value="1"/>
</dbReference>